<keyword evidence="9" id="KW-1185">Reference proteome</keyword>
<organism evidence="8">
    <name type="scientific">Strongyloides ratti</name>
    <name type="common">Parasitic roundworm</name>
    <dbReference type="NCBI Taxonomy" id="34506"/>
    <lineage>
        <taxon>Eukaryota</taxon>
        <taxon>Metazoa</taxon>
        <taxon>Ecdysozoa</taxon>
        <taxon>Nematoda</taxon>
        <taxon>Chromadorea</taxon>
        <taxon>Rhabditida</taxon>
        <taxon>Tylenchina</taxon>
        <taxon>Panagrolaimomorpha</taxon>
        <taxon>Strongyloidoidea</taxon>
        <taxon>Strongyloididae</taxon>
        <taxon>Strongyloides</taxon>
    </lineage>
</organism>
<evidence type="ECO:0000313" key="8">
    <source>
        <dbReference type="EMBL" id="CEF65431.1"/>
    </source>
</evidence>
<accession>A0A090L6K5</accession>
<sequence length="186" mass="21994">MFRITNIVPKIGNAIYLHTTPLASSSVFMKRQKRIDPEVAKQREMRKRRKLEKEIRLLKKEAKKFKPIEELSIIDEEKIKNIKERQRNLESPSKDCLKNEVILRKKYNALQNKLWRIDDTWISNTLNAQEIALERLKILSPELYASAIKIDDGIIKYNFQGPPLVQFHKEYKAPDGDFIDVTKKWC</sequence>
<evidence type="ECO:0000256" key="4">
    <source>
        <dbReference type="ARBA" id="ARBA00022980"/>
    </source>
</evidence>
<evidence type="ECO:0000256" key="2">
    <source>
        <dbReference type="ARBA" id="ARBA00009360"/>
    </source>
</evidence>
<gene>
    <name evidence="8 10 11" type="ORF">SRAE_2000011100</name>
</gene>
<dbReference type="STRING" id="34506.A0A090L6K5"/>
<dbReference type="GeneID" id="36377795"/>
<dbReference type="EMBL" id="LN609529">
    <property type="protein sequence ID" value="CEF65431.1"/>
    <property type="molecule type" value="Genomic_DNA"/>
</dbReference>
<evidence type="ECO:0000313" key="9">
    <source>
        <dbReference type="Proteomes" id="UP000035682"/>
    </source>
</evidence>
<name>A0A090L6K5_STRRB</name>
<keyword evidence="3" id="KW-0809">Transit peptide</keyword>
<evidence type="ECO:0000256" key="5">
    <source>
        <dbReference type="ARBA" id="ARBA00023128"/>
    </source>
</evidence>
<evidence type="ECO:0000313" key="10">
    <source>
        <dbReference type="WBParaSite" id="SRAE_2000011100.1"/>
    </source>
</evidence>
<evidence type="ECO:0000256" key="1">
    <source>
        <dbReference type="ARBA" id="ARBA00004173"/>
    </source>
</evidence>
<dbReference type="Proteomes" id="UP000035682">
    <property type="component" value="Unplaced"/>
</dbReference>
<dbReference type="InterPro" id="IPR039145">
    <property type="entry name" value="Ribosomal_mL40_metazoa/plant"/>
</dbReference>
<dbReference type="GO" id="GO:0005762">
    <property type="term" value="C:mitochondrial large ribosomal subunit"/>
    <property type="evidence" value="ECO:0007669"/>
    <property type="project" value="InterPro"/>
</dbReference>
<keyword evidence="4 8" id="KW-0689">Ribosomal protein</keyword>
<dbReference type="InterPro" id="IPR019192">
    <property type="entry name" value="Ribosomal_mL40"/>
</dbReference>
<dbReference type="Pfam" id="PF09812">
    <property type="entry name" value="MRP-L28"/>
    <property type="match status" value="1"/>
</dbReference>
<comment type="subcellular location">
    <subcellularLocation>
        <location evidence="1">Mitochondrion</location>
    </subcellularLocation>
</comment>
<dbReference type="WBParaSite" id="SRAE_2000011100.1">
    <property type="protein sequence ID" value="SRAE_2000011100.1"/>
    <property type="gene ID" value="WBGene00260301"/>
</dbReference>
<keyword evidence="5" id="KW-0496">Mitochondrion</keyword>
<proteinExistence type="inferred from homology"/>
<reference evidence="8 9" key="1">
    <citation type="submission" date="2014-09" db="EMBL/GenBank/DDBJ databases">
        <authorList>
            <person name="Martin A.A."/>
        </authorList>
    </citation>
    <scope>NUCLEOTIDE SEQUENCE</scope>
    <source>
        <strain evidence="9">ED321</strain>
        <strain evidence="8">ED321 Heterogonic</strain>
    </source>
</reference>
<evidence type="ECO:0000256" key="7">
    <source>
        <dbReference type="ARBA" id="ARBA00035192"/>
    </source>
</evidence>
<evidence type="ECO:0000256" key="6">
    <source>
        <dbReference type="ARBA" id="ARBA00023274"/>
    </source>
</evidence>
<dbReference type="PANTHER" id="PTHR13359:SF2">
    <property type="entry name" value="LARGE RIBOSOMAL SUBUNIT PROTEIN ML40"/>
    <property type="match status" value="1"/>
</dbReference>
<evidence type="ECO:0000313" key="11">
    <source>
        <dbReference type="WormBase" id="SRAE_2000011100"/>
    </source>
</evidence>
<dbReference type="RefSeq" id="XP_024504631.1">
    <property type="nucleotide sequence ID" value="XM_024650900.1"/>
</dbReference>
<keyword evidence="6" id="KW-0687">Ribonucleoprotein</keyword>
<dbReference type="OrthoDB" id="5977625at2759"/>
<dbReference type="PANTHER" id="PTHR13359">
    <property type="entry name" value="39S RIBOSOMAL PROTEIN L40, MITOCHONDRIAL"/>
    <property type="match status" value="1"/>
</dbReference>
<reference evidence="10" key="2">
    <citation type="submission" date="2020-12" db="UniProtKB">
        <authorList>
            <consortium name="WormBaseParasite"/>
        </authorList>
    </citation>
    <scope>IDENTIFICATION</scope>
</reference>
<dbReference type="CTD" id="36377795"/>
<dbReference type="OMA" id="EDENTIM"/>
<dbReference type="Gene3D" id="6.10.250.3440">
    <property type="match status" value="1"/>
</dbReference>
<evidence type="ECO:0000256" key="3">
    <source>
        <dbReference type="ARBA" id="ARBA00022946"/>
    </source>
</evidence>
<dbReference type="AlphaFoldDB" id="A0A090L6K5"/>
<comment type="similarity">
    <text evidence="2">Belongs to the mitochondrion-specific ribosomal protein mL40 family.</text>
</comment>
<protein>
    <recommendedName>
        <fullName evidence="7">Large ribosomal subunit protein mL40</fullName>
    </recommendedName>
</protein>
<dbReference type="WormBase" id="SRAE_2000011100">
    <property type="protein sequence ID" value="SRP09275"/>
    <property type="gene ID" value="WBGene00260301"/>
</dbReference>